<evidence type="ECO:0000256" key="1">
    <source>
        <dbReference type="SAM" id="Phobius"/>
    </source>
</evidence>
<organism evidence="2 3">
    <name type="scientific">Kibdelosporangium aridum</name>
    <dbReference type="NCBI Taxonomy" id="2030"/>
    <lineage>
        <taxon>Bacteria</taxon>
        <taxon>Bacillati</taxon>
        <taxon>Actinomycetota</taxon>
        <taxon>Actinomycetes</taxon>
        <taxon>Pseudonocardiales</taxon>
        <taxon>Pseudonocardiaceae</taxon>
        <taxon>Kibdelosporangium</taxon>
    </lineage>
</organism>
<evidence type="ECO:0000313" key="2">
    <source>
        <dbReference type="EMBL" id="RSM82747.1"/>
    </source>
</evidence>
<gene>
    <name evidence="2" type="ORF">DMH04_24285</name>
</gene>
<dbReference type="OrthoDB" id="529448at2"/>
<feature type="transmembrane region" description="Helical" evidence="1">
    <location>
        <begin position="59"/>
        <end position="84"/>
    </location>
</feature>
<accession>A0A428Z6C2</accession>
<feature type="transmembrane region" description="Helical" evidence="1">
    <location>
        <begin position="217"/>
        <end position="240"/>
    </location>
</feature>
<dbReference type="AlphaFoldDB" id="A0A428Z6C2"/>
<feature type="transmembrane region" description="Helical" evidence="1">
    <location>
        <begin position="16"/>
        <end position="38"/>
    </location>
</feature>
<dbReference type="Proteomes" id="UP000287547">
    <property type="component" value="Unassembled WGS sequence"/>
</dbReference>
<dbReference type="EMBL" id="QHKI01000021">
    <property type="protein sequence ID" value="RSM82747.1"/>
    <property type="molecule type" value="Genomic_DNA"/>
</dbReference>
<reference evidence="2 3" key="1">
    <citation type="submission" date="2018-05" db="EMBL/GenBank/DDBJ databases">
        <title>Evolution of GPA BGCs.</title>
        <authorList>
            <person name="Waglechner N."/>
            <person name="Wright G.D."/>
        </authorList>
    </citation>
    <scope>NUCLEOTIDE SEQUENCE [LARGE SCALE GENOMIC DNA]</scope>
    <source>
        <strain evidence="2 3">A82846</strain>
    </source>
</reference>
<evidence type="ECO:0000313" key="3">
    <source>
        <dbReference type="Proteomes" id="UP000287547"/>
    </source>
</evidence>
<dbReference type="RefSeq" id="WP_037268347.1">
    <property type="nucleotide sequence ID" value="NZ_QHKI01000021.1"/>
</dbReference>
<sequence>MSGFVVKLGEKLAERWVSLLVLPGALFVGVLGVAAALGQPNALDAALLVRKVQMWSTGLANQSAAVVLGLVGVLLAAAGAGLVAQTLGLMVERLWLIEWPRHLTAPFVGLRRRRWEKAHDKFTDAQATEGETAEDFDNRRGLLAAARNRIALAMPTHPTWMGDRIAAAATRVHNEYGLDAHAAWPRLWLVISEETRSTVRAARVAFTDSAALVGWSLMYLAVGVAMWWPAILVSVVLLVVGHRKGREAAATYADLVESVFDVHGTDLAEALRVPTGDSLTPLVGHVISERLRKGA</sequence>
<comment type="caution">
    <text evidence="2">The sequence shown here is derived from an EMBL/GenBank/DDBJ whole genome shotgun (WGS) entry which is preliminary data.</text>
</comment>
<keyword evidence="1" id="KW-1133">Transmembrane helix</keyword>
<evidence type="ECO:0008006" key="4">
    <source>
        <dbReference type="Google" id="ProtNLM"/>
    </source>
</evidence>
<keyword evidence="1" id="KW-0812">Transmembrane</keyword>
<name>A0A428Z6C2_KIBAR</name>
<proteinExistence type="predicted"/>
<protein>
    <recommendedName>
        <fullName evidence="4">Vegetative cell wall protein gp1</fullName>
    </recommendedName>
</protein>
<keyword evidence="1" id="KW-0472">Membrane</keyword>